<dbReference type="InterPro" id="IPR002637">
    <property type="entry name" value="RdgB/HAM1"/>
</dbReference>
<dbReference type="NCBIfam" id="TIGR00042">
    <property type="entry name" value="RdgB/HAM1 family non-canonical purine NTP pyrophosphatase"/>
    <property type="match status" value="1"/>
</dbReference>
<keyword evidence="7 10" id="KW-0546">Nucleotide metabolism</keyword>
<keyword evidence="4 10" id="KW-0547">Nucleotide-binding</keyword>
<dbReference type="OrthoDB" id="9807456at2"/>
<evidence type="ECO:0000313" key="12">
    <source>
        <dbReference type="EMBL" id="SIN69832.1"/>
    </source>
</evidence>
<comment type="cofactor">
    <cofactor evidence="10">
        <name>Mg(2+)</name>
        <dbReference type="ChEBI" id="CHEBI:18420"/>
    </cofactor>
    <text evidence="10">Binds 1 Mg(2+) ion per subunit.</text>
</comment>
<comment type="catalytic activity">
    <reaction evidence="8 10">
        <text>dITP + H2O = dIMP + diphosphate + H(+)</text>
        <dbReference type="Rhea" id="RHEA:28342"/>
        <dbReference type="ChEBI" id="CHEBI:15377"/>
        <dbReference type="ChEBI" id="CHEBI:15378"/>
        <dbReference type="ChEBI" id="CHEBI:33019"/>
        <dbReference type="ChEBI" id="CHEBI:61194"/>
        <dbReference type="ChEBI" id="CHEBI:61382"/>
        <dbReference type="EC" id="3.6.1.66"/>
    </reaction>
</comment>
<dbReference type="GO" id="GO:0009146">
    <property type="term" value="P:purine nucleoside triphosphate catabolic process"/>
    <property type="evidence" value="ECO:0007669"/>
    <property type="project" value="UniProtKB-UniRule"/>
</dbReference>
<dbReference type="FunFam" id="3.90.950.10:FF:000001">
    <property type="entry name" value="dITP/XTP pyrophosphatase"/>
    <property type="match status" value="1"/>
</dbReference>
<dbReference type="HAMAP" id="MF_01405">
    <property type="entry name" value="Non_canon_purine_NTPase"/>
    <property type="match status" value="1"/>
</dbReference>
<gene>
    <name evidence="12" type="ORF">SAMN05443662_0124</name>
</gene>
<feature type="active site" description="Proton acceptor" evidence="10">
    <location>
        <position position="68"/>
    </location>
</feature>
<evidence type="ECO:0000256" key="8">
    <source>
        <dbReference type="ARBA" id="ARBA00051875"/>
    </source>
</evidence>
<dbReference type="InterPro" id="IPR020922">
    <property type="entry name" value="dITP/XTP_pyrophosphatase"/>
</dbReference>
<dbReference type="PANTHER" id="PTHR11067">
    <property type="entry name" value="INOSINE TRIPHOSPHATE PYROPHOSPHATASE/HAM1 PROTEIN"/>
    <property type="match status" value="1"/>
</dbReference>
<dbReference type="GO" id="GO:0046872">
    <property type="term" value="F:metal ion binding"/>
    <property type="evidence" value="ECO:0007669"/>
    <property type="project" value="UniProtKB-KW"/>
</dbReference>
<keyword evidence="5 10" id="KW-0378">Hydrolase</keyword>
<proteinExistence type="inferred from homology"/>
<evidence type="ECO:0000256" key="1">
    <source>
        <dbReference type="ARBA" id="ARBA00008023"/>
    </source>
</evidence>
<feature type="binding site" evidence="10">
    <location>
        <position position="69"/>
    </location>
    <ligand>
        <name>substrate</name>
    </ligand>
</feature>
<dbReference type="Gene3D" id="3.90.950.10">
    <property type="match status" value="1"/>
</dbReference>
<dbReference type="SUPFAM" id="SSF52972">
    <property type="entry name" value="ITPase-like"/>
    <property type="match status" value="1"/>
</dbReference>
<keyword evidence="13" id="KW-1185">Reference proteome</keyword>
<dbReference type="Proteomes" id="UP000198461">
    <property type="component" value="Unassembled WGS sequence"/>
</dbReference>
<keyword evidence="6 10" id="KW-0460">Magnesium</keyword>
<dbReference type="EC" id="3.6.1.66" evidence="10"/>
<accession>A0A1N6DGB0</accession>
<dbReference type="GO" id="GO:0035870">
    <property type="term" value="F:dITP diphosphatase activity"/>
    <property type="evidence" value="ECO:0007669"/>
    <property type="project" value="UniProtKB-UniRule"/>
</dbReference>
<dbReference type="GO" id="GO:0000166">
    <property type="term" value="F:nucleotide binding"/>
    <property type="evidence" value="ECO:0007669"/>
    <property type="project" value="UniProtKB-KW"/>
</dbReference>
<evidence type="ECO:0000256" key="5">
    <source>
        <dbReference type="ARBA" id="ARBA00022801"/>
    </source>
</evidence>
<protein>
    <recommendedName>
        <fullName evidence="10">dITP/XTP pyrophosphatase</fullName>
        <ecNumber evidence="10">3.6.1.66</ecNumber>
    </recommendedName>
    <alternativeName>
        <fullName evidence="10">Non-canonical purine NTP pyrophosphatase</fullName>
    </alternativeName>
    <alternativeName>
        <fullName evidence="10">Non-standard purine NTP pyrophosphatase</fullName>
    </alternativeName>
    <alternativeName>
        <fullName evidence="10">Nucleoside-triphosphate diphosphatase</fullName>
    </alternativeName>
    <alternativeName>
        <fullName evidence="10">Nucleoside-triphosphate pyrophosphatase</fullName>
        <shortName evidence="10">NTPase</shortName>
    </alternativeName>
</protein>
<evidence type="ECO:0000256" key="6">
    <source>
        <dbReference type="ARBA" id="ARBA00022842"/>
    </source>
</evidence>
<dbReference type="STRING" id="364032.SAMN05443662_0124"/>
<evidence type="ECO:0000256" key="4">
    <source>
        <dbReference type="ARBA" id="ARBA00022741"/>
    </source>
</evidence>
<dbReference type="GO" id="GO:0005829">
    <property type="term" value="C:cytosol"/>
    <property type="evidence" value="ECO:0007669"/>
    <property type="project" value="TreeGrafter"/>
</dbReference>
<dbReference type="CDD" id="cd00515">
    <property type="entry name" value="HAM1"/>
    <property type="match status" value="1"/>
</dbReference>
<feature type="binding site" evidence="10">
    <location>
        <position position="39"/>
    </location>
    <ligand>
        <name>Mg(2+)</name>
        <dbReference type="ChEBI" id="CHEBI:18420"/>
    </ligand>
</feature>
<evidence type="ECO:0000256" key="11">
    <source>
        <dbReference type="RuleBase" id="RU003781"/>
    </source>
</evidence>
<keyword evidence="3 10" id="KW-0479">Metal-binding</keyword>
<evidence type="ECO:0000313" key="13">
    <source>
        <dbReference type="Proteomes" id="UP000198461"/>
    </source>
</evidence>
<dbReference type="RefSeq" id="WP_074200469.1">
    <property type="nucleotide sequence ID" value="NZ_FSRE01000001.1"/>
</dbReference>
<comment type="function">
    <text evidence="10">Pyrophosphatase that catalyzes the hydrolysis of nucleoside triphosphates to their monophosphate derivatives, with a high preference for the non-canonical purine nucleotides XTP (xanthosine triphosphate), dITP (deoxyinosine triphosphate) and ITP. Seems to function as a house-cleaning enzyme that removes non-canonical purine nucleotides from the nucleotide pool, thus preventing their incorporation into DNA/RNA and avoiding chromosomal lesions.</text>
</comment>
<evidence type="ECO:0000256" key="2">
    <source>
        <dbReference type="ARBA" id="ARBA00011738"/>
    </source>
</evidence>
<feature type="binding site" evidence="10">
    <location>
        <begin position="153"/>
        <end position="156"/>
    </location>
    <ligand>
        <name>substrate</name>
    </ligand>
</feature>
<evidence type="ECO:0000256" key="3">
    <source>
        <dbReference type="ARBA" id="ARBA00022723"/>
    </source>
</evidence>
<reference evidence="12 13" key="1">
    <citation type="submission" date="2016-11" db="EMBL/GenBank/DDBJ databases">
        <authorList>
            <person name="Jaros S."/>
            <person name="Januszkiewicz K."/>
            <person name="Wedrychowicz H."/>
        </authorList>
    </citation>
    <scope>NUCLEOTIDE SEQUENCE [LARGE SCALE GENOMIC DNA]</scope>
    <source>
        <strain evidence="12 13">DSM 17737</strain>
    </source>
</reference>
<evidence type="ECO:0000256" key="10">
    <source>
        <dbReference type="HAMAP-Rule" id="MF_01405"/>
    </source>
</evidence>
<dbReference type="GO" id="GO:0017111">
    <property type="term" value="F:ribonucleoside triphosphate phosphatase activity"/>
    <property type="evidence" value="ECO:0007669"/>
    <property type="project" value="InterPro"/>
</dbReference>
<comment type="subunit">
    <text evidence="2 10">Homodimer.</text>
</comment>
<feature type="binding site" evidence="10">
    <location>
        <begin position="7"/>
        <end position="12"/>
    </location>
    <ligand>
        <name>substrate</name>
    </ligand>
</feature>
<feature type="binding site" evidence="10">
    <location>
        <position position="68"/>
    </location>
    <ligand>
        <name>Mg(2+)</name>
        <dbReference type="ChEBI" id="CHEBI:18420"/>
    </ligand>
</feature>
<dbReference type="AlphaFoldDB" id="A0A1N6DGB0"/>
<sequence length="204" mass="21920">MKVVFASGNAGKVREVGEMLAPFDWTVIPQTDLFDDEADETGLTFVENALLKARHACMRTGLPAIGDDSGLEVAALGGAPGIYSSRFAGPEATDSSNIDKLLAELADVPAGERQASFYCAMVFLRHAEDPTPVIALGRWNGEILEAPRGEGGFGYDPVFYVPAEGCSAAELPPERKHQLSHRAQALHSLVEQIRTLQQQGLLKV</sequence>
<evidence type="ECO:0000256" key="7">
    <source>
        <dbReference type="ARBA" id="ARBA00023080"/>
    </source>
</evidence>
<name>A0A1N6DGB0_9GAMM</name>
<evidence type="ECO:0000256" key="9">
    <source>
        <dbReference type="ARBA" id="ARBA00052017"/>
    </source>
</evidence>
<feature type="binding site" evidence="10">
    <location>
        <begin position="181"/>
        <end position="182"/>
    </location>
    <ligand>
        <name>substrate</name>
    </ligand>
</feature>
<comment type="similarity">
    <text evidence="1 10 11">Belongs to the HAM1 NTPase family.</text>
</comment>
<comment type="catalytic activity">
    <reaction evidence="9 10">
        <text>XTP + H2O = XMP + diphosphate + H(+)</text>
        <dbReference type="Rhea" id="RHEA:28610"/>
        <dbReference type="ChEBI" id="CHEBI:15377"/>
        <dbReference type="ChEBI" id="CHEBI:15378"/>
        <dbReference type="ChEBI" id="CHEBI:33019"/>
        <dbReference type="ChEBI" id="CHEBI:57464"/>
        <dbReference type="ChEBI" id="CHEBI:61314"/>
        <dbReference type="EC" id="3.6.1.66"/>
    </reaction>
</comment>
<dbReference type="InterPro" id="IPR029001">
    <property type="entry name" value="ITPase-like_fam"/>
</dbReference>
<dbReference type="Pfam" id="PF01725">
    <property type="entry name" value="Ham1p_like"/>
    <property type="match status" value="1"/>
</dbReference>
<comment type="catalytic activity">
    <reaction evidence="10">
        <text>ITP + H2O = IMP + diphosphate + H(+)</text>
        <dbReference type="Rhea" id="RHEA:29399"/>
        <dbReference type="ChEBI" id="CHEBI:15377"/>
        <dbReference type="ChEBI" id="CHEBI:15378"/>
        <dbReference type="ChEBI" id="CHEBI:33019"/>
        <dbReference type="ChEBI" id="CHEBI:58053"/>
        <dbReference type="ChEBI" id="CHEBI:61402"/>
        <dbReference type="EC" id="3.6.1.66"/>
    </reaction>
</comment>
<organism evidence="12 13">
    <name type="scientific">Sulfurivirga caldicuralii</name>
    <dbReference type="NCBI Taxonomy" id="364032"/>
    <lineage>
        <taxon>Bacteria</taxon>
        <taxon>Pseudomonadati</taxon>
        <taxon>Pseudomonadota</taxon>
        <taxon>Gammaproteobacteria</taxon>
        <taxon>Thiotrichales</taxon>
        <taxon>Piscirickettsiaceae</taxon>
        <taxon>Sulfurivirga</taxon>
    </lineage>
</organism>
<dbReference type="EMBL" id="FSRE01000001">
    <property type="protein sequence ID" value="SIN69832.1"/>
    <property type="molecule type" value="Genomic_DNA"/>
</dbReference>
<dbReference type="GO" id="GO:0009117">
    <property type="term" value="P:nucleotide metabolic process"/>
    <property type="evidence" value="ECO:0007669"/>
    <property type="project" value="UniProtKB-KW"/>
</dbReference>
<feature type="binding site" evidence="10">
    <location>
        <position position="176"/>
    </location>
    <ligand>
        <name>substrate</name>
    </ligand>
</feature>
<dbReference type="GO" id="GO:0036222">
    <property type="term" value="F:XTP diphosphatase activity"/>
    <property type="evidence" value="ECO:0007669"/>
    <property type="project" value="UniProtKB-UniRule"/>
</dbReference>
<dbReference type="PANTHER" id="PTHR11067:SF9">
    <property type="entry name" value="INOSINE TRIPHOSPHATE PYROPHOSPHATASE"/>
    <property type="match status" value="1"/>
</dbReference>
<dbReference type="GO" id="GO:0036220">
    <property type="term" value="F:ITP diphosphatase activity"/>
    <property type="evidence" value="ECO:0007669"/>
    <property type="project" value="UniProtKB-UniRule"/>
</dbReference>